<dbReference type="GO" id="GO:0019354">
    <property type="term" value="P:siroheme biosynthetic process"/>
    <property type="evidence" value="ECO:0007669"/>
    <property type="project" value="InterPro"/>
</dbReference>
<dbReference type="GO" id="GO:0004851">
    <property type="term" value="F:uroporphyrin-III C-methyltransferase activity"/>
    <property type="evidence" value="ECO:0007669"/>
    <property type="project" value="UniProtKB-EC"/>
</dbReference>
<dbReference type="EC" id="2.1.1.107" evidence="1"/>
<dbReference type="InterPro" id="IPR014776">
    <property type="entry name" value="4pyrrole_Mease_sub2"/>
</dbReference>
<dbReference type="Gene3D" id="3.30.950.10">
    <property type="entry name" value="Methyltransferase, Cobalt-precorrin-4 Transmethylase, Domain 2"/>
    <property type="match status" value="1"/>
</dbReference>
<dbReference type="PROSITE" id="PS00839">
    <property type="entry name" value="SUMT_1"/>
    <property type="match status" value="1"/>
</dbReference>
<dbReference type="InterPro" id="IPR050161">
    <property type="entry name" value="Siro_Cobalamin_biosynth"/>
</dbReference>
<dbReference type="GO" id="GO:0032259">
    <property type="term" value="P:methylation"/>
    <property type="evidence" value="ECO:0007669"/>
    <property type="project" value="UniProtKB-KW"/>
</dbReference>
<evidence type="ECO:0000313" key="9">
    <source>
        <dbReference type="Proteomes" id="UP000053352"/>
    </source>
</evidence>
<dbReference type="OrthoDB" id="24444at2157"/>
<dbReference type="InterPro" id="IPR000878">
    <property type="entry name" value="4pyrrol_Mease"/>
</dbReference>
<evidence type="ECO:0000256" key="4">
    <source>
        <dbReference type="ARBA" id="ARBA00022691"/>
    </source>
</evidence>
<comment type="caution">
    <text evidence="8">The sequence shown here is derived from an EMBL/GenBank/DDBJ whole genome shotgun (WGS) entry which is preliminary data.</text>
</comment>
<keyword evidence="2 6" id="KW-0489">Methyltransferase</keyword>
<dbReference type="FunFam" id="3.40.1010.10:FF:000001">
    <property type="entry name" value="Siroheme synthase"/>
    <property type="match status" value="1"/>
</dbReference>
<dbReference type="Pfam" id="PF00590">
    <property type="entry name" value="TP_methylase"/>
    <property type="match status" value="1"/>
</dbReference>
<evidence type="ECO:0000313" key="8">
    <source>
        <dbReference type="EMBL" id="KSW12004.1"/>
    </source>
</evidence>
<dbReference type="InterPro" id="IPR003043">
    <property type="entry name" value="Uropor_MeTrfase_CS"/>
</dbReference>
<gene>
    <name evidence="8" type="ORF">CF15_04245</name>
</gene>
<evidence type="ECO:0000256" key="3">
    <source>
        <dbReference type="ARBA" id="ARBA00022679"/>
    </source>
</evidence>
<protein>
    <recommendedName>
        <fullName evidence="1">uroporphyrinogen-III C-methyltransferase</fullName>
        <ecNumber evidence="1">2.1.1.107</ecNumber>
    </recommendedName>
</protein>
<dbReference type="PANTHER" id="PTHR45790">
    <property type="entry name" value="SIROHEME SYNTHASE-RELATED"/>
    <property type="match status" value="1"/>
</dbReference>
<comment type="similarity">
    <text evidence="6">Belongs to the precorrin methyltransferase family.</text>
</comment>
<dbReference type="InterPro" id="IPR035996">
    <property type="entry name" value="4pyrrol_Methylase_sf"/>
</dbReference>
<name>A0A0V8RVC4_PYROC</name>
<keyword evidence="3 6" id="KW-0808">Transferase</keyword>
<dbReference type="EMBL" id="LNTB01000001">
    <property type="protein sequence ID" value="KSW12004.1"/>
    <property type="molecule type" value="Genomic_DNA"/>
</dbReference>
<keyword evidence="9" id="KW-1185">Reference proteome</keyword>
<feature type="domain" description="Tetrapyrrole methylase" evidence="7">
    <location>
        <begin position="7"/>
        <end position="218"/>
    </location>
</feature>
<dbReference type="NCBIfam" id="NF004790">
    <property type="entry name" value="PRK06136.1"/>
    <property type="match status" value="1"/>
</dbReference>
<evidence type="ECO:0000256" key="2">
    <source>
        <dbReference type="ARBA" id="ARBA00022603"/>
    </source>
</evidence>
<dbReference type="NCBIfam" id="TIGR01469">
    <property type="entry name" value="cobA_cysG_Cterm"/>
    <property type="match status" value="1"/>
</dbReference>
<dbReference type="PROSITE" id="PS00840">
    <property type="entry name" value="SUMT_2"/>
    <property type="match status" value="1"/>
</dbReference>
<proteinExistence type="inferred from homology"/>
<dbReference type="CDD" id="cd11642">
    <property type="entry name" value="SUMT"/>
    <property type="match status" value="1"/>
</dbReference>
<dbReference type="STRING" id="2309.CF15_04245"/>
<dbReference type="FunFam" id="3.30.950.10:FF:000001">
    <property type="entry name" value="Siroheme synthase"/>
    <property type="match status" value="1"/>
</dbReference>
<dbReference type="InterPro" id="IPR014777">
    <property type="entry name" value="4pyrrole_Mease_sub1"/>
</dbReference>
<evidence type="ECO:0000259" key="7">
    <source>
        <dbReference type="Pfam" id="PF00590"/>
    </source>
</evidence>
<dbReference type="InterPro" id="IPR006366">
    <property type="entry name" value="CobA/CysG_C"/>
</dbReference>
<reference evidence="8 9" key="1">
    <citation type="submission" date="2015-11" db="EMBL/GenBank/DDBJ databases">
        <title>Genome sequence of Pyrodictium occultum PL-19, a marine hyperthermophilic archaeon isolated from Volcano, Italy.</title>
        <authorList>
            <person name="Utturkar S."/>
            <person name="Huber H."/>
            <person name="Leptihn S."/>
            <person name="Brown S."/>
            <person name="Stetter K.O."/>
            <person name="Podar M."/>
        </authorList>
    </citation>
    <scope>NUCLEOTIDE SEQUENCE [LARGE SCALE GENOMIC DNA]</scope>
    <source>
        <strain evidence="8 9">PL-19</strain>
    </source>
</reference>
<dbReference type="AlphaFoldDB" id="A0A0V8RVC4"/>
<dbReference type="Proteomes" id="UP000053352">
    <property type="component" value="Unassembled WGS sequence"/>
</dbReference>
<organism evidence="8 9">
    <name type="scientific">Pyrodictium occultum</name>
    <dbReference type="NCBI Taxonomy" id="2309"/>
    <lineage>
        <taxon>Archaea</taxon>
        <taxon>Thermoproteota</taxon>
        <taxon>Thermoprotei</taxon>
        <taxon>Desulfurococcales</taxon>
        <taxon>Pyrodictiaceae</taxon>
        <taxon>Pyrodictium</taxon>
    </lineage>
</organism>
<dbReference type="PANTHER" id="PTHR45790:SF3">
    <property type="entry name" value="S-ADENOSYL-L-METHIONINE-DEPENDENT UROPORPHYRINOGEN III METHYLTRANSFERASE, CHLOROPLASTIC"/>
    <property type="match status" value="1"/>
</dbReference>
<sequence>MPGCGSVYIVGAGPGDPELITVKGLRLIEQADVVVYDRLVPRELLDHTKPGAELVYAGKKPGAHAMTQEEINRLLLKKACEGKTVVRLHGGDPYVFGRGEEECIYLRSHGVECEVVPGVTSAIAGAAYAGIPVTSRGLASSFAVATGKEAPGKPRRMVRYADIMKSVDTLVVLMGVGTLEKIVEEMLEGGIDPDLPVAVVENASTPRQRVVTGRLRDIAEKARRAGIQPPAVIVFGPTVKLRERLWKLS</sequence>
<evidence type="ECO:0000256" key="1">
    <source>
        <dbReference type="ARBA" id="ARBA00012162"/>
    </source>
</evidence>
<dbReference type="SUPFAM" id="SSF53790">
    <property type="entry name" value="Tetrapyrrole methylase"/>
    <property type="match status" value="1"/>
</dbReference>
<evidence type="ECO:0000256" key="6">
    <source>
        <dbReference type="RuleBase" id="RU003960"/>
    </source>
</evidence>
<accession>A0A0V8RVC4</accession>
<dbReference type="Gene3D" id="3.40.1010.10">
    <property type="entry name" value="Cobalt-precorrin-4 Transmethylase, Domain 1"/>
    <property type="match status" value="1"/>
</dbReference>
<keyword evidence="4" id="KW-0949">S-adenosyl-L-methionine</keyword>
<keyword evidence="5" id="KW-0627">Porphyrin biosynthesis</keyword>
<dbReference type="RefSeq" id="WP_058370684.1">
    <property type="nucleotide sequence ID" value="NZ_LNTB01000001.1"/>
</dbReference>
<evidence type="ECO:0000256" key="5">
    <source>
        <dbReference type="ARBA" id="ARBA00023244"/>
    </source>
</evidence>